<dbReference type="InterPro" id="IPR002197">
    <property type="entry name" value="HTH_Fis"/>
</dbReference>
<dbReference type="Proteomes" id="UP000027946">
    <property type="component" value="Unassembled WGS sequence"/>
</dbReference>
<dbReference type="PROSITE" id="PS00676">
    <property type="entry name" value="SIGMA54_INTERACT_2"/>
    <property type="match status" value="1"/>
</dbReference>
<dbReference type="InterPro" id="IPR025662">
    <property type="entry name" value="Sigma_54_int_dom_ATP-bd_1"/>
</dbReference>
<dbReference type="AlphaFoldDB" id="A0A069R9Y0"/>
<dbReference type="GO" id="GO:0043565">
    <property type="term" value="F:sequence-specific DNA binding"/>
    <property type="evidence" value="ECO:0007669"/>
    <property type="project" value="InterPro"/>
</dbReference>
<dbReference type="CDD" id="cd00009">
    <property type="entry name" value="AAA"/>
    <property type="match status" value="1"/>
</dbReference>
<keyword evidence="5" id="KW-0804">Transcription</keyword>
<evidence type="ECO:0000313" key="8">
    <source>
        <dbReference type="EMBL" id="KDR95306.1"/>
    </source>
</evidence>
<comment type="caution">
    <text evidence="7">The sequence shown here is derived from an EMBL/GenBank/DDBJ whole genome shotgun (WGS) entry which is preliminary data.</text>
</comment>
<evidence type="ECO:0000259" key="6">
    <source>
        <dbReference type="PROSITE" id="PS50045"/>
    </source>
</evidence>
<dbReference type="RefSeq" id="WP_038263398.1">
    <property type="nucleotide sequence ID" value="NZ_FSRH01000004.1"/>
</dbReference>
<dbReference type="PROSITE" id="PS00675">
    <property type="entry name" value="SIGMA54_INTERACT_1"/>
    <property type="match status" value="1"/>
</dbReference>
<feature type="domain" description="Sigma-54 factor interaction" evidence="6">
    <location>
        <begin position="279"/>
        <end position="509"/>
    </location>
</feature>
<dbReference type="PROSITE" id="PS50045">
    <property type="entry name" value="SIGMA54_INTERACT_4"/>
    <property type="match status" value="1"/>
</dbReference>
<dbReference type="eggNOG" id="COG3829">
    <property type="taxonomic scope" value="Bacteria"/>
</dbReference>
<dbReference type="InterPro" id="IPR025944">
    <property type="entry name" value="Sigma_54_int_dom_CS"/>
</dbReference>
<dbReference type="SMART" id="SM00382">
    <property type="entry name" value="AAA"/>
    <property type="match status" value="1"/>
</dbReference>
<proteinExistence type="predicted"/>
<dbReference type="PANTHER" id="PTHR32071">
    <property type="entry name" value="TRANSCRIPTIONAL REGULATORY PROTEIN"/>
    <property type="match status" value="1"/>
</dbReference>
<accession>A0A069R9Y0</accession>
<keyword evidence="1" id="KW-0547">Nucleotide-binding</keyword>
<dbReference type="Gene3D" id="3.30.450.40">
    <property type="match status" value="1"/>
</dbReference>
<dbReference type="Gene3D" id="3.30.450.20">
    <property type="entry name" value="PAS domain"/>
    <property type="match status" value="1"/>
</dbReference>
<reference evidence="7 9" key="1">
    <citation type="submission" date="2014-03" db="EMBL/GenBank/DDBJ databases">
        <title>Genome sequence of Clostridium litorale W6, DSM 5388.</title>
        <authorList>
            <person name="Poehlein A."/>
            <person name="Jagirdar A."/>
            <person name="Khonsari B."/>
            <person name="Chibani C.M."/>
            <person name="Gutierrez Gutierrez D.A."/>
            <person name="Davydova E."/>
            <person name="Alghaithi H.S."/>
            <person name="Nair K.P."/>
            <person name="Dhamotharan K."/>
            <person name="Chandran L."/>
            <person name="G W."/>
            <person name="Daniel R."/>
        </authorList>
    </citation>
    <scope>NUCLEOTIDE SEQUENCE [LARGE SCALE GENOMIC DNA]</scope>
    <source>
        <strain evidence="7 9">W6</strain>
    </source>
</reference>
<evidence type="ECO:0000256" key="5">
    <source>
        <dbReference type="ARBA" id="ARBA00023163"/>
    </source>
</evidence>
<dbReference type="InterPro" id="IPR035965">
    <property type="entry name" value="PAS-like_dom_sf"/>
</dbReference>
<dbReference type="GO" id="GO:0006355">
    <property type="term" value="P:regulation of DNA-templated transcription"/>
    <property type="evidence" value="ECO:0007669"/>
    <property type="project" value="InterPro"/>
</dbReference>
<evidence type="ECO:0000256" key="1">
    <source>
        <dbReference type="ARBA" id="ARBA00022741"/>
    </source>
</evidence>
<dbReference type="InterPro" id="IPR025943">
    <property type="entry name" value="Sigma_54_int_dom_ATP-bd_2"/>
</dbReference>
<dbReference type="SUPFAM" id="SSF46689">
    <property type="entry name" value="Homeodomain-like"/>
    <property type="match status" value="1"/>
</dbReference>
<protein>
    <submittedName>
        <fullName evidence="7">Bacterial regulatory, Fis family protein</fullName>
    </submittedName>
</protein>
<dbReference type="Gene3D" id="3.40.50.300">
    <property type="entry name" value="P-loop containing nucleotide triphosphate hydrolases"/>
    <property type="match status" value="1"/>
</dbReference>
<dbReference type="PANTHER" id="PTHR32071:SF57">
    <property type="entry name" value="C4-DICARBOXYLATE TRANSPORT TRANSCRIPTIONAL REGULATORY PROTEIN DCTD"/>
    <property type="match status" value="1"/>
</dbReference>
<keyword evidence="9" id="KW-1185">Reference proteome</keyword>
<dbReference type="InterPro" id="IPR002078">
    <property type="entry name" value="Sigma_54_int"/>
</dbReference>
<dbReference type="Gene3D" id="1.10.8.60">
    <property type="match status" value="1"/>
</dbReference>
<keyword evidence="3" id="KW-0805">Transcription regulation</keyword>
<evidence type="ECO:0000256" key="4">
    <source>
        <dbReference type="ARBA" id="ARBA00023125"/>
    </source>
</evidence>
<dbReference type="InterPro" id="IPR029016">
    <property type="entry name" value="GAF-like_dom_sf"/>
</dbReference>
<keyword evidence="4" id="KW-0238">DNA-binding</keyword>
<dbReference type="InterPro" id="IPR003593">
    <property type="entry name" value="AAA+_ATPase"/>
</dbReference>
<evidence type="ECO:0000256" key="2">
    <source>
        <dbReference type="ARBA" id="ARBA00022840"/>
    </source>
</evidence>
<dbReference type="OrthoDB" id="9803970at2"/>
<gene>
    <name evidence="8" type="ORF">CLIT_10c00330</name>
    <name evidence="7" type="ORF">CLIT_23c01510</name>
</gene>
<dbReference type="GO" id="GO:0005524">
    <property type="term" value="F:ATP binding"/>
    <property type="evidence" value="ECO:0007669"/>
    <property type="project" value="UniProtKB-KW"/>
</dbReference>
<dbReference type="InterPro" id="IPR027417">
    <property type="entry name" value="P-loop_NTPase"/>
</dbReference>
<dbReference type="EMBL" id="JJMM01000010">
    <property type="protein sequence ID" value="KDR95306.1"/>
    <property type="molecule type" value="Genomic_DNA"/>
</dbReference>
<dbReference type="STRING" id="1121324.CLIT_10c00330"/>
<keyword evidence="2" id="KW-0067">ATP-binding</keyword>
<dbReference type="SUPFAM" id="SSF52540">
    <property type="entry name" value="P-loop containing nucleoside triphosphate hydrolases"/>
    <property type="match status" value="1"/>
</dbReference>
<evidence type="ECO:0000313" key="9">
    <source>
        <dbReference type="Proteomes" id="UP000027946"/>
    </source>
</evidence>
<dbReference type="InterPro" id="IPR058031">
    <property type="entry name" value="AAA_lid_NorR"/>
</dbReference>
<dbReference type="PROSITE" id="PS00688">
    <property type="entry name" value="SIGMA54_INTERACT_3"/>
    <property type="match status" value="1"/>
</dbReference>
<dbReference type="Pfam" id="PF25601">
    <property type="entry name" value="AAA_lid_14"/>
    <property type="match status" value="1"/>
</dbReference>
<name>A0A069R9Y0_PEPLI</name>
<dbReference type="InterPro" id="IPR009057">
    <property type="entry name" value="Homeodomain-like_sf"/>
</dbReference>
<sequence>MVDLNCIKKDIQNIAHAISSALKIDVTIVDENLVRIAGTGSYVKNIGEQISDLSAFGIARHTGESFIIENPRIDDICKQCSMKGECSEWGEVCCPIMLGEHAVGVIGLIAFDEEQKGRMVENKKQLLDFVNRMSELISSKLKAEKKTVELKVEAKRLQTLLNNMDKAVVSVDSKGKIDRWNQKFIHAFKLDDGIEGKSIFDILDFIKIDEILDIRERQRSTNFIYKKGMYSFRGIYNINPIILEDNVEGFVFDFLDTRSIIKDFNEIATFEDNITFDDIVGNSREIQRVKEKAKIASVSSSTILITGDSGTGKELFARSIHNSSLRRGYPFIAINCAAIPEALLESELFGYEEGAFTGAKKGGKMGKFELADKGTIFLDEIGDMSLHLQAKLLRVLQERKIEKIGSDYNIPVDVRIIAATNKDLGRMVKLGEFRDDLYYRLNVIPINVPSLEDRKEDVPLLVENIINECSEKLLKNVRGIEPDALEVICEYSWPGNVRELQNVIEYSVNMNTSGKIALEDIPERILSGGTDEYGEGEKRANREEIRPLAKMEKDEIIKALDRFEQYKSGKEKAAKALGISRATLYRKIKEYGI</sequence>
<evidence type="ECO:0000313" key="7">
    <source>
        <dbReference type="EMBL" id="KDR93879.1"/>
    </source>
</evidence>
<dbReference type="EMBL" id="JJMM01000026">
    <property type="protein sequence ID" value="KDR93879.1"/>
    <property type="molecule type" value="Genomic_DNA"/>
</dbReference>
<evidence type="ECO:0000256" key="3">
    <source>
        <dbReference type="ARBA" id="ARBA00023015"/>
    </source>
</evidence>
<dbReference type="Pfam" id="PF00158">
    <property type="entry name" value="Sigma54_activat"/>
    <property type="match status" value="1"/>
</dbReference>
<dbReference type="Gene3D" id="1.10.10.60">
    <property type="entry name" value="Homeodomain-like"/>
    <property type="match status" value="1"/>
</dbReference>
<dbReference type="FunFam" id="3.40.50.300:FF:000006">
    <property type="entry name" value="DNA-binding transcriptional regulator NtrC"/>
    <property type="match status" value="1"/>
</dbReference>
<dbReference type="Pfam" id="PF02954">
    <property type="entry name" value="HTH_8"/>
    <property type="match status" value="1"/>
</dbReference>
<organism evidence="7 9">
    <name type="scientific">Peptoclostridium litorale DSM 5388</name>
    <dbReference type="NCBI Taxonomy" id="1121324"/>
    <lineage>
        <taxon>Bacteria</taxon>
        <taxon>Bacillati</taxon>
        <taxon>Bacillota</taxon>
        <taxon>Clostridia</taxon>
        <taxon>Peptostreptococcales</taxon>
        <taxon>Peptoclostridiaceae</taxon>
        <taxon>Peptoclostridium</taxon>
    </lineage>
</organism>
<dbReference type="SUPFAM" id="SSF55785">
    <property type="entry name" value="PYP-like sensor domain (PAS domain)"/>
    <property type="match status" value="1"/>
</dbReference>